<reference evidence="1" key="1">
    <citation type="submission" date="2020-10" db="EMBL/GenBank/DDBJ databases">
        <title>Genome Sequence of ESBL Producing Zambian Clinical Strains.</title>
        <authorList>
            <person name="Shawa M."/>
            <person name="Furuta Y."/>
            <person name="Simbotwe M."/>
            <person name="Mulenga E."/>
            <person name="Mubanga M."/>
            <person name="Mulenga G."/>
            <person name="Kaile C."/>
            <person name="Zorigt T."/>
            <person name="Hang'ombe B."/>
            <person name="Higashi H."/>
        </authorList>
    </citation>
    <scope>NUCLEOTIDE SEQUENCE</scope>
    <source>
        <strain evidence="1">Zam_UTH_09</strain>
    </source>
</reference>
<name>A0A8D6J149_KLEPN</name>
<dbReference type="InterPro" id="IPR010287">
    <property type="entry name" value="DUF892_YciF-like"/>
</dbReference>
<dbReference type="Proteomes" id="UP000655094">
    <property type="component" value="Unassembled WGS sequence"/>
</dbReference>
<dbReference type="InterPro" id="IPR009078">
    <property type="entry name" value="Ferritin-like_SF"/>
</dbReference>
<dbReference type="AlphaFoldDB" id="A0A8D6J149"/>
<dbReference type="Pfam" id="PF05974">
    <property type="entry name" value="DUF892"/>
    <property type="match status" value="1"/>
</dbReference>
<organism evidence="1 2">
    <name type="scientific">Klebsiella pneumoniae</name>
    <dbReference type="NCBI Taxonomy" id="573"/>
    <lineage>
        <taxon>Bacteria</taxon>
        <taxon>Pseudomonadati</taxon>
        <taxon>Pseudomonadota</taxon>
        <taxon>Gammaproteobacteria</taxon>
        <taxon>Enterobacterales</taxon>
        <taxon>Enterobacteriaceae</taxon>
        <taxon>Klebsiella/Raoultella group</taxon>
        <taxon>Klebsiella</taxon>
        <taxon>Klebsiella pneumoniae complex</taxon>
    </lineage>
</organism>
<evidence type="ECO:0000313" key="2">
    <source>
        <dbReference type="Proteomes" id="UP000655094"/>
    </source>
</evidence>
<protein>
    <submittedName>
        <fullName evidence="1">YciE/YciF family protein</fullName>
    </submittedName>
</protein>
<dbReference type="Gene3D" id="1.20.1260.10">
    <property type="match status" value="1"/>
</dbReference>
<dbReference type="InterPro" id="IPR012347">
    <property type="entry name" value="Ferritin-like"/>
</dbReference>
<proteinExistence type="predicted"/>
<evidence type="ECO:0000313" key="1">
    <source>
        <dbReference type="EMBL" id="GHK51405.1"/>
    </source>
</evidence>
<gene>
    <name evidence="1" type="ORF">KPZU09_11410</name>
</gene>
<dbReference type="SUPFAM" id="SSF47240">
    <property type="entry name" value="Ferritin-like"/>
    <property type="match status" value="1"/>
</dbReference>
<accession>A0A8D6J149</accession>
<sequence>MYMTDIENYHNWLRDAHAMEKQAESLLVATIRRLDNEPQLRTRLEQHLYETRRQLSALQDIIARNHISRSALKDAMSRVAALGQTIGIMLPGDEVIKVIITAYVFAHFEVACYTALLTAAKRVGDHSAMHTLEGILAEERGMADWLLHYLPALTGQYLMDTDMPGVEAGH</sequence>
<dbReference type="EMBL" id="BNFF01000001">
    <property type="protein sequence ID" value="GHK51405.1"/>
    <property type="molecule type" value="Genomic_DNA"/>
</dbReference>
<comment type="caution">
    <text evidence="1">The sequence shown here is derived from an EMBL/GenBank/DDBJ whole genome shotgun (WGS) entry which is preliminary data.</text>
</comment>